<dbReference type="PANTHER" id="PTHR10598:SF0">
    <property type="entry name" value="SET1_ASH2 HISTONE METHYLTRANSFERASE COMPLEX SUBUNIT ASH2"/>
    <property type="match status" value="1"/>
</dbReference>
<dbReference type="Proteomes" id="UP001306508">
    <property type="component" value="Unassembled WGS sequence"/>
</dbReference>
<dbReference type="EMBL" id="JAWIZZ010000059">
    <property type="protein sequence ID" value="KAK5773974.1"/>
    <property type="molecule type" value="Genomic_DNA"/>
</dbReference>
<dbReference type="CDD" id="cd12872">
    <property type="entry name" value="SPRY_Ash2"/>
    <property type="match status" value="1"/>
</dbReference>
<comment type="caution">
    <text evidence="6">The sequence shown here is derived from an EMBL/GenBank/DDBJ whole genome shotgun (WGS) entry which is preliminary data.</text>
</comment>
<evidence type="ECO:0000256" key="2">
    <source>
        <dbReference type="ARBA" id="ARBA00023242"/>
    </source>
</evidence>
<dbReference type="Gene3D" id="2.60.120.920">
    <property type="match status" value="1"/>
</dbReference>
<feature type="domain" description="SPRY" evidence="5">
    <location>
        <begin position="119"/>
        <end position="375"/>
    </location>
</feature>
<name>A0AAN7VZ41_9SACH</name>
<organism evidence="6 7">
    <name type="scientific">Arxiozyma heterogenica</name>
    <dbReference type="NCBI Taxonomy" id="278026"/>
    <lineage>
        <taxon>Eukaryota</taxon>
        <taxon>Fungi</taxon>
        <taxon>Dikarya</taxon>
        <taxon>Ascomycota</taxon>
        <taxon>Saccharomycotina</taxon>
        <taxon>Saccharomycetes</taxon>
        <taxon>Saccharomycetales</taxon>
        <taxon>Saccharomycetaceae</taxon>
        <taxon>Arxiozyma</taxon>
    </lineage>
</organism>
<dbReference type="AlphaFoldDB" id="A0AAN7VZ41"/>
<dbReference type="InterPro" id="IPR037353">
    <property type="entry name" value="ASH2"/>
</dbReference>
<evidence type="ECO:0000256" key="3">
    <source>
        <dbReference type="ARBA" id="ARBA00038149"/>
    </source>
</evidence>
<evidence type="ECO:0000256" key="1">
    <source>
        <dbReference type="ARBA" id="ARBA00004123"/>
    </source>
</evidence>
<reference evidence="7" key="1">
    <citation type="submission" date="2023-07" db="EMBL/GenBank/DDBJ databases">
        <title>A draft genome of Kazachstania heterogenica Y-27499.</title>
        <authorList>
            <person name="Donic C."/>
            <person name="Kralova J.S."/>
            <person name="Fidel L."/>
            <person name="Ben-Dor S."/>
            <person name="Jung S."/>
        </authorList>
    </citation>
    <scope>NUCLEOTIDE SEQUENCE [LARGE SCALE GENOMIC DNA]</scope>
    <source>
        <strain evidence="7">Y27499</strain>
    </source>
</reference>
<feature type="region of interest" description="Disordered" evidence="4">
    <location>
        <begin position="247"/>
        <end position="268"/>
    </location>
</feature>
<feature type="compositionally biased region" description="Polar residues" evidence="4">
    <location>
        <begin position="397"/>
        <end position="407"/>
    </location>
</feature>
<comment type="similarity">
    <text evidence="3">Belongs to the cclA family.</text>
</comment>
<protein>
    <recommendedName>
        <fullName evidence="5">SPRY domain-containing protein</fullName>
    </recommendedName>
</protein>
<dbReference type="SMART" id="SM00449">
    <property type="entry name" value="SPRY"/>
    <property type="match status" value="1"/>
</dbReference>
<keyword evidence="2" id="KW-0539">Nucleus</keyword>
<proteinExistence type="inferred from homology"/>
<evidence type="ECO:0000313" key="6">
    <source>
        <dbReference type="EMBL" id="KAK5773974.1"/>
    </source>
</evidence>
<dbReference type="InterPro" id="IPR003877">
    <property type="entry name" value="SPRY_dom"/>
</dbReference>
<accession>A0AAN7VZ41</accession>
<evidence type="ECO:0000259" key="5">
    <source>
        <dbReference type="SMART" id="SM00449"/>
    </source>
</evidence>
<feature type="compositionally biased region" description="Polar residues" evidence="4">
    <location>
        <begin position="247"/>
        <end position="258"/>
    </location>
</feature>
<dbReference type="InterPro" id="IPR013320">
    <property type="entry name" value="ConA-like_dom_sf"/>
</dbReference>
<gene>
    <name evidence="6" type="ORF">RI543_004731</name>
</gene>
<dbReference type="GO" id="GO:0000976">
    <property type="term" value="F:transcription cis-regulatory region binding"/>
    <property type="evidence" value="ECO:0007669"/>
    <property type="project" value="TreeGrafter"/>
</dbReference>
<dbReference type="PANTHER" id="PTHR10598">
    <property type="entry name" value="SET1/ASH2 HISTONE METHYLTRANSFERASE COMPLEX SUBUNIT ASH2"/>
    <property type="match status" value="1"/>
</dbReference>
<sequence length="521" mass="60312">MIPKNPLKPGVIPYQDDDFRIENNSARPRLPHFISTSDNFYKPVDIPINKRNFIYCPCAPNSLFPQLGYCTTEYPFESSGFNLMDRSAGISIKDKLNKTVSVGPTMGWRTSRSDVCIKEGAAYWEVEVVKGGTTVPVPSDNNILKKDTIDCSPHLRFGVSRREASLEGPVGFDVYGYGIRDQGLESFHEGKLRKVLNSDQYQLKQGDVLSFILYLPQLNVQVNQAKEYTIQRINALKNASKSMKTHRTSTTEQWNSHNNSEEPATKKRQKINKNTDFHLALLEDIKYNDIIRDHIAIRYKNQLFFEATDYIKTTKPEYYSSDKRERLDYYRLDESFLAVYCNGKYLGKAFQDLDPFLPPFSELQYNEKFYSGYWRNGEYIEEYNNNSNQTDSEDMYQRSSKNKNSNLHGHKKGLLLRNKYVNNNRLGYYPTVSCFNGGEANIITEREKLKYFDVITPPEPLDIKDIKTLNTLFIEQVADDIVWDIIDEVEEEINSKKTFSIYDFKQNGSVKNENDSDLHNV</sequence>
<feature type="region of interest" description="Disordered" evidence="4">
    <location>
        <begin position="385"/>
        <end position="409"/>
    </location>
</feature>
<dbReference type="InterPro" id="IPR043136">
    <property type="entry name" value="B30.2/SPRY_sf"/>
</dbReference>
<evidence type="ECO:0000256" key="4">
    <source>
        <dbReference type="SAM" id="MobiDB-lite"/>
    </source>
</evidence>
<keyword evidence="7" id="KW-1185">Reference proteome</keyword>
<dbReference type="GO" id="GO:0048188">
    <property type="term" value="C:Set1C/COMPASS complex"/>
    <property type="evidence" value="ECO:0007669"/>
    <property type="project" value="InterPro"/>
</dbReference>
<dbReference type="SUPFAM" id="SSF49899">
    <property type="entry name" value="Concanavalin A-like lectins/glucanases"/>
    <property type="match status" value="1"/>
</dbReference>
<comment type="subcellular location">
    <subcellularLocation>
        <location evidence="1">Nucleus</location>
    </subcellularLocation>
</comment>
<evidence type="ECO:0000313" key="7">
    <source>
        <dbReference type="Proteomes" id="UP001306508"/>
    </source>
</evidence>